<proteinExistence type="predicted"/>
<name>A0AAV1RWV9_9ROSI</name>
<feature type="non-terminal residue" evidence="2">
    <location>
        <position position="115"/>
    </location>
</feature>
<reference evidence="2 3" key="1">
    <citation type="submission" date="2024-01" db="EMBL/GenBank/DDBJ databases">
        <authorList>
            <person name="Waweru B."/>
        </authorList>
    </citation>
    <scope>NUCLEOTIDE SEQUENCE [LARGE SCALE GENOMIC DNA]</scope>
</reference>
<feature type="region of interest" description="Disordered" evidence="1">
    <location>
        <begin position="1"/>
        <end position="74"/>
    </location>
</feature>
<feature type="compositionally biased region" description="Basic and acidic residues" evidence="1">
    <location>
        <begin position="8"/>
        <end position="49"/>
    </location>
</feature>
<keyword evidence="3" id="KW-1185">Reference proteome</keyword>
<dbReference type="EMBL" id="CAWUPB010001158">
    <property type="protein sequence ID" value="CAK7339819.1"/>
    <property type="molecule type" value="Genomic_DNA"/>
</dbReference>
<evidence type="ECO:0000313" key="2">
    <source>
        <dbReference type="EMBL" id="CAK7339819.1"/>
    </source>
</evidence>
<dbReference type="Proteomes" id="UP001314170">
    <property type="component" value="Unassembled WGS sequence"/>
</dbReference>
<evidence type="ECO:0000313" key="3">
    <source>
        <dbReference type="Proteomes" id="UP001314170"/>
    </source>
</evidence>
<sequence>MIVTVTRESVRRDSVRDESETESRETESEIRVRSDLSEDRESERGCDHTRGRRTPRRSRAGDAKELGDGSSTANHIVYPKADISLQRALWTNKIIEEGKAEAAGKTVGREVDRDH</sequence>
<comment type="caution">
    <text evidence="2">The sequence shown here is derived from an EMBL/GenBank/DDBJ whole genome shotgun (WGS) entry which is preliminary data.</text>
</comment>
<accession>A0AAV1RWV9</accession>
<dbReference type="AlphaFoldDB" id="A0AAV1RWV9"/>
<gene>
    <name evidence="2" type="ORF">DCAF_LOCUS14895</name>
</gene>
<organism evidence="2 3">
    <name type="scientific">Dovyalis caffra</name>
    <dbReference type="NCBI Taxonomy" id="77055"/>
    <lineage>
        <taxon>Eukaryota</taxon>
        <taxon>Viridiplantae</taxon>
        <taxon>Streptophyta</taxon>
        <taxon>Embryophyta</taxon>
        <taxon>Tracheophyta</taxon>
        <taxon>Spermatophyta</taxon>
        <taxon>Magnoliopsida</taxon>
        <taxon>eudicotyledons</taxon>
        <taxon>Gunneridae</taxon>
        <taxon>Pentapetalae</taxon>
        <taxon>rosids</taxon>
        <taxon>fabids</taxon>
        <taxon>Malpighiales</taxon>
        <taxon>Salicaceae</taxon>
        <taxon>Flacourtieae</taxon>
        <taxon>Dovyalis</taxon>
    </lineage>
</organism>
<protein>
    <submittedName>
        <fullName evidence="2">Uncharacterized protein</fullName>
    </submittedName>
</protein>
<evidence type="ECO:0000256" key="1">
    <source>
        <dbReference type="SAM" id="MobiDB-lite"/>
    </source>
</evidence>